<dbReference type="KEGG" id="buz:AYM40_15885"/>
<dbReference type="Gene3D" id="1.10.443.10">
    <property type="entry name" value="Intergrase catalytic core"/>
    <property type="match status" value="1"/>
</dbReference>
<dbReference type="GO" id="GO:0015074">
    <property type="term" value="P:DNA integration"/>
    <property type="evidence" value="ECO:0007669"/>
    <property type="project" value="InterPro"/>
</dbReference>
<dbReference type="GO" id="GO:0006310">
    <property type="term" value="P:DNA recombination"/>
    <property type="evidence" value="ECO:0007669"/>
    <property type="project" value="UniProtKB-KW"/>
</dbReference>
<reference evidence="4 5" key="1">
    <citation type="journal article" date="2016" name="Gene">
        <title>PacBio SMRT assembly of a complex multi-replicon genome reveals chlorocatechol degradative operon in a region of genome plasticity.</title>
        <authorList>
            <person name="Ricker N."/>
            <person name="Shen S.Y."/>
            <person name="Goordial J."/>
            <person name="Jin S."/>
            <person name="Fulthorpe R.R."/>
        </authorList>
    </citation>
    <scope>NUCLEOTIDE SEQUENCE [LARGE SCALE GENOMIC DNA]</scope>
    <source>
        <strain evidence="4 5">OLGA172</strain>
    </source>
</reference>
<evidence type="ECO:0000313" key="5">
    <source>
        <dbReference type="Proteomes" id="UP000076852"/>
    </source>
</evidence>
<dbReference type="InterPro" id="IPR002104">
    <property type="entry name" value="Integrase_catalytic"/>
</dbReference>
<evidence type="ECO:0000256" key="1">
    <source>
        <dbReference type="ARBA" id="ARBA00023172"/>
    </source>
</evidence>
<evidence type="ECO:0000313" key="4">
    <source>
        <dbReference type="EMBL" id="ANB73672.1"/>
    </source>
</evidence>
<evidence type="ECO:0000256" key="2">
    <source>
        <dbReference type="SAM" id="MobiDB-lite"/>
    </source>
</evidence>
<evidence type="ECO:0000259" key="3">
    <source>
        <dbReference type="PROSITE" id="PS51898"/>
    </source>
</evidence>
<feature type="domain" description="Tyr recombinase" evidence="3">
    <location>
        <begin position="242"/>
        <end position="445"/>
    </location>
</feature>
<keyword evidence="1" id="KW-0233">DNA recombination</keyword>
<dbReference type="SUPFAM" id="SSF56349">
    <property type="entry name" value="DNA breaking-rejoining enzymes"/>
    <property type="match status" value="1"/>
</dbReference>
<dbReference type="CDD" id="cd00397">
    <property type="entry name" value="DNA_BRE_C"/>
    <property type="match status" value="1"/>
</dbReference>
<accession>A0A160FMG1</accession>
<protein>
    <recommendedName>
        <fullName evidence="3">Tyr recombinase domain-containing protein</fullName>
    </recommendedName>
</protein>
<proteinExistence type="predicted"/>
<organism evidence="4 5">
    <name type="scientific">Paraburkholderia phytofirmans OLGA172</name>
    <dbReference type="NCBI Taxonomy" id="1417228"/>
    <lineage>
        <taxon>Bacteria</taxon>
        <taxon>Pseudomonadati</taxon>
        <taxon>Pseudomonadota</taxon>
        <taxon>Betaproteobacteria</taxon>
        <taxon>Burkholderiales</taxon>
        <taxon>Burkholderiaceae</taxon>
        <taxon>Paraburkholderia</taxon>
    </lineage>
</organism>
<sequence length="455" mass="51392">MERDSLRSLIPQPTKETNRERAQAAKRAIPYREQLRANTCDKYLVHVTSLSKQFLSEWNEFFEHKTSTQTTLRRAKRLWRLLPKDKIGLDLPTICYRFGRGCATASFVLRRFCSFFGYLSRPSSDGGFGLGADEAQTLAWFAVPEAVKGYLEFMQTRSGGATHGGHAGFAALVASLTNEGTGYLPQCPQLAARLSPSFATFDWDASCAKCHEISKQWKQAATDISRNPEDPIRGLLNLSEPLLPIFRAVEKLDEKAAAAVPGSKAEATLKRDALLLSMLVANPLRARNFMSMTWRPDQTGNLYRREDGQWRLRFVPADFKNKSATSNQQYDAPLPRALGERIQEYLDEFRPVLIGSAPATDLVFPNKTGRKWTTLNRQVLRITGAFIPEAHPFGPHAIRHIVATDYLRKHPNDFPTVAQLLNDKLETVLRVYAHLRQDDSFGRYEEHLNAVRSSH</sequence>
<gene>
    <name evidence="4" type="ORF">AYM40_15885</name>
</gene>
<dbReference type="EMBL" id="CP014578">
    <property type="protein sequence ID" value="ANB73672.1"/>
    <property type="molecule type" value="Genomic_DNA"/>
</dbReference>
<dbReference type="GO" id="GO:0003677">
    <property type="term" value="F:DNA binding"/>
    <property type="evidence" value="ECO:0007669"/>
    <property type="project" value="InterPro"/>
</dbReference>
<dbReference type="Proteomes" id="UP000076852">
    <property type="component" value="Chromosome 1"/>
</dbReference>
<dbReference type="InterPro" id="IPR011010">
    <property type="entry name" value="DNA_brk_join_enz"/>
</dbReference>
<dbReference type="InterPro" id="IPR013762">
    <property type="entry name" value="Integrase-like_cat_sf"/>
</dbReference>
<dbReference type="AlphaFoldDB" id="A0A160FMG1"/>
<dbReference type="Pfam" id="PF00589">
    <property type="entry name" value="Phage_integrase"/>
    <property type="match status" value="1"/>
</dbReference>
<dbReference type="PROSITE" id="PS51898">
    <property type="entry name" value="TYR_RECOMBINASE"/>
    <property type="match status" value="1"/>
</dbReference>
<feature type="region of interest" description="Disordered" evidence="2">
    <location>
        <begin position="1"/>
        <end position="21"/>
    </location>
</feature>
<name>A0A160FMG1_9BURK</name>
<keyword evidence="5" id="KW-1185">Reference proteome</keyword>
<dbReference type="STRING" id="1804984.AYM40_15885"/>